<feature type="compositionally biased region" description="Acidic residues" evidence="1">
    <location>
        <begin position="118"/>
        <end position="127"/>
    </location>
</feature>
<accession>A0A6C0E2D0</accession>
<feature type="region of interest" description="Disordered" evidence="1">
    <location>
        <begin position="62"/>
        <end position="83"/>
    </location>
</feature>
<protein>
    <submittedName>
        <fullName evidence="2">Uncharacterized protein</fullName>
    </submittedName>
</protein>
<name>A0A6C0E2D0_9ZZZZ</name>
<organism evidence="2">
    <name type="scientific">viral metagenome</name>
    <dbReference type="NCBI Taxonomy" id="1070528"/>
    <lineage>
        <taxon>unclassified sequences</taxon>
        <taxon>metagenomes</taxon>
        <taxon>organismal metagenomes</taxon>
    </lineage>
</organism>
<evidence type="ECO:0000313" key="2">
    <source>
        <dbReference type="EMBL" id="QHT22439.1"/>
    </source>
</evidence>
<proteinExistence type="predicted"/>
<dbReference type="AlphaFoldDB" id="A0A6C0E2D0"/>
<feature type="compositionally biased region" description="Low complexity" evidence="1">
    <location>
        <begin position="128"/>
        <end position="139"/>
    </location>
</feature>
<dbReference type="EMBL" id="MN739709">
    <property type="protein sequence ID" value="QHT22439.1"/>
    <property type="molecule type" value="Genomic_DNA"/>
</dbReference>
<reference evidence="2" key="1">
    <citation type="journal article" date="2020" name="Nature">
        <title>Giant virus diversity and host interactions through global metagenomics.</title>
        <authorList>
            <person name="Schulz F."/>
            <person name="Roux S."/>
            <person name="Paez-Espino D."/>
            <person name="Jungbluth S."/>
            <person name="Walsh D.A."/>
            <person name="Denef V.J."/>
            <person name="McMahon K.D."/>
            <person name="Konstantinidis K.T."/>
            <person name="Eloe-Fadrosh E.A."/>
            <person name="Kyrpides N.C."/>
            <person name="Woyke T."/>
        </authorList>
    </citation>
    <scope>NUCLEOTIDE SEQUENCE</scope>
    <source>
        <strain evidence="2">GVMAG-M-3300023179-111</strain>
    </source>
</reference>
<feature type="region of interest" description="Disordered" evidence="1">
    <location>
        <begin position="113"/>
        <end position="152"/>
    </location>
</feature>
<evidence type="ECO:0000256" key="1">
    <source>
        <dbReference type="SAM" id="MobiDB-lite"/>
    </source>
</evidence>
<sequence>MSLEYKEFNDDFYIVECDKNKFHDFFEPIGAKSYKSGFLISRDNENQLKKIINFINIRENGKPRKQQTRFRREYSDDEEDDVKKVENKVKYKKSDPKSYYKSFNSKPVDFKKINRFDDSDEEDDDDNYSSSSHHSSSSDGFPSPSTPGRRYSSHEIEELYDIINGMQRKINFLEKRIK</sequence>